<dbReference type="Gene3D" id="2.40.40.10">
    <property type="entry name" value="RlpA-like domain"/>
    <property type="match status" value="1"/>
</dbReference>
<keyword evidence="4 5" id="KW-0732">Signal</keyword>
<feature type="signal peptide" evidence="5">
    <location>
        <begin position="1"/>
        <end position="18"/>
    </location>
</feature>
<proteinExistence type="inferred from homology"/>
<dbReference type="AlphaFoldDB" id="A0AAV8F132"/>
<comment type="subcellular location">
    <subcellularLocation>
        <location evidence="1">Secreted</location>
    </subcellularLocation>
</comment>
<evidence type="ECO:0000313" key="7">
    <source>
        <dbReference type="Proteomes" id="UP001140206"/>
    </source>
</evidence>
<name>A0AAV8F132_9POAL</name>
<protein>
    <recommendedName>
        <fullName evidence="8">Ripening-related protein 1</fullName>
    </recommendedName>
</protein>
<evidence type="ECO:0000256" key="4">
    <source>
        <dbReference type="ARBA" id="ARBA00022729"/>
    </source>
</evidence>
<evidence type="ECO:0000256" key="5">
    <source>
        <dbReference type="SAM" id="SignalP"/>
    </source>
</evidence>
<evidence type="ECO:0000256" key="1">
    <source>
        <dbReference type="ARBA" id="ARBA00004613"/>
    </source>
</evidence>
<dbReference type="Proteomes" id="UP001140206">
    <property type="component" value="Chromosome 2"/>
</dbReference>
<gene>
    <name evidence="6" type="ORF">LUZ62_035524</name>
</gene>
<evidence type="ECO:0000256" key="3">
    <source>
        <dbReference type="ARBA" id="ARBA00022525"/>
    </source>
</evidence>
<dbReference type="PANTHER" id="PTHR33191:SF58">
    <property type="entry name" value="RIPENING-RELATED PROTEIN 1"/>
    <property type="match status" value="1"/>
</dbReference>
<evidence type="ECO:0000313" key="6">
    <source>
        <dbReference type="EMBL" id="KAJ4784278.1"/>
    </source>
</evidence>
<dbReference type="InterPro" id="IPR036908">
    <property type="entry name" value="RlpA-like_sf"/>
</dbReference>
<keyword evidence="3" id="KW-0964">Secreted</keyword>
<sequence length="200" mass="21901">MTRILLFSLITLSLLAHSELTLVTGKKHGTCIVSGYLTGKAGTCNTENDSECCVTGKLYPQYNNSPPVTRHTLAIMTVNSFEAGGDGGGASACDNKFHSDKELIVALSTGWFAKKGRCLKHIKIHGNGKTVRAKVVDECDSIQGCDAEHNFGPPCACNIVNASKAVWKVLGLNPKMENFSFRFLFRFGRNKMKMCETERY</sequence>
<organism evidence="6 7">
    <name type="scientific">Rhynchospora pubera</name>
    <dbReference type="NCBI Taxonomy" id="906938"/>
    <lineage>
        <taxon>Eukaryota</taxon>
        <taxon>Viridiplantae</taxon>
        <taxon>Streptophyta</taxon>
        <taxon>Embryophyta</taxon>
        <taxon>Tracheophyta</taxon>
        <taxon>Spermatophyta</taxon>
        <taxon>Magnoliopsida</taxon>
        <taxon>Liliopsida</taxon>
        <taxon>Poales</taxon>
        <taxon>Cyperaceae</taxon>
        <taxon>Cyperoideae</taxon>
        <taxon>Rhynchosporeae</taxon>
        <taxon>Rhynchospora</taxon>
    </lineage>
</organism>
<keyword evidence="7" id="KW-1185">Reference proteome</keyword>
<reference evidence="6" key="1">
    <citation type="submission" date="2022-08" db="EMBL/GenBank/DDBJ databases">
        <authorList>
            <person name="Marques A."/>
        </authorList>
    </citation>
    <scope>NUCLEOTIDE SEQUENCE</scope>
    <source>
        <strain evidence="6">RhyPub2mFocal</strain>
        <tissue evidence="6">Leaves</tissue>
    </source>
</reference>
<evidence type="ECO:0008006" key="8">
    <source>
        <dbReference type="Google" id="ProtNLM"/>
    </source>
</evidence>
<comment type="similarity">
    <text evidence="2">Belongs to the kiwellin family.</text>
</comment>
<dbReference type="GO" id="GO:0005576">
    <property type="term" value="C:extracellular region"/>
    <property type="evidence" value="ECO:0007669"/>
    <property type="project" value="UniProtKB-SubCell"/>
</dbReference>
<dbReference type="EMBL" id="JAMFTS010000002">
    <property type="protein sequence ID" value="KAJ4784278.1"/>
    <property type="molecule type" value="Genomic_DNA"/>
</dbReference>
<dbReference type="CDD" id="cd22270">
    <property type="entry name" value="DPBB_kiwellin-like"/>
    <property type="match status" value="1"/>
</dbReference>
<dbReference type="Pfam" id="PF24300">
    <property type="entry name" value="KWL1"/>
    <property type="match status" value="1"/>
</dbReference>
<dbReference type="PANTHER" id="PTHR33191">
    <property type="entry name" value="RIPENING-RELATED PROTEIN 2-RELATED"/>
    <property type="match status" value="1"/>
</dbReference>
<evidence type="ECO:0000256" key="2">
    <source>
        <dbReference type="ARBA" id="ARBA00005592"/>
    </source>
</evidence>
<comment type="caution">
    <text evidence="6">The sequence shown here is derived from an EMBL/GenBank/DDBJ whole genome shotgun (WGS) entry which is preliminary data.</text>
</comment>
<dbReference type="SUPFAM" id="SSF50685">
    <property type="entry name" value="Barwin-like endoglucanases"/>
    <property type="match status" value="1"/>
</dbReference>
<dbReference type="InterPro" id="IPR039271">
    <property type="entry name" value="Kiwellin-like"/>
</dbReference>
<accession>A0AAV8F132</accession>
<feature type="chain" id="PRO_5043765087" description="Ripening-related protein 1" evidence="5">
    <location>
        <begin position="19"/>
        <end position="200"/>
    </location>
</feature>